<evidence type="ECO:0000313" key="2">
    <source>
        <dbReference type="EMBL" id="CAI4006600.1"/>
    </source>
</evidence>
<gene>
    <name evidence="2" type="ORF">C1SCF055_LOCUS32229</name>
</gene>
<name>A0A9P1DBW3_9DINO</name>
<feature type="region of interest" description="Disordered" evidence="1">
    <location>
        <begin position="49"/>
        <end position="68"/>
    </location>
</feature>
<evidence type="ECO:0000256" key="1">
    <source>
        <dbReference type="SAM" id="MobiDB-lite"/>
    </source>
</evidence>
<dbReference type="EMBL" id="CAMXCT020003861">
    <property type="protein sequence ID" value="CAL1159975.1"/>
    <property type="molecule type" value="Genomic_DNA"/>
</dbReference>
<sequence>MSILSGIGITDRELALLLQTADMFQDQNVQSVQYSQFLHWVFAPSKTDRESGHGAGISSELGVLPPGGCEEAEVDKARQEQEAKEDMLWEKLWDR</sequence>
<reference evidence="3" key="2">
    <citation type="submission" date="2024-04" db="EMBL/GenBank/DDBJ databases">
        <authorList>
            <person name="Chen Y."/>
            <person name="Shah S."/>
            <person name="Dougan E. K."/>
            <person name="Thang M."/>
            <person name="Chan C."/>
        </authorList>
    </citation>
    <scope>NUCLEOTIDE SEQUENCE [LARGE SCALE GENOMIC DNA]</scope>
</reference>
<evidence type="ECO:0000313" key="3">
    <source>
        <dbReference type="EMBL" id="CAL1159975.1"/>
    </source>
</evidence>
<accession>A0A9P1DBW3</accession>
<organism evidence="2">
    <name type="scientific">Cladocopium goreaui</name>
    <dbReference type="NCBI Taxonomy" id="2562237"/>
    <lineage>
        <taxon>Eukaryota</taxon>
        <taxon>Sar</taxon>
        <taxon>Alveolata</taxon>
        <taxon>Dinophyceae</taxon>
        <taxon>Suessiales</taxon>
        <taxon>Symbiodiniaceae</taxon>
        <taxon>Cladocopium</taxon>
    </lineage>
</organism>
<dbReference type="EMBL" id="CAMXCT030003861">
    <property type="protein sequence ID" value="CAL4793912.1"/>
    <property type="molecule type" value="Genomic_DNA"/>
</dbReference>
<evidence type="ECO:0000313" key="4">
    <source>
        <dbReference type="Proteomes" id="UP001152797"/>
    </source>
</evidence>
<proteinExistence type="predicted"/>
<protein>
    <submittedName>
        <fullName evidence="2">Uncharacterized protein</fullName>
    </submittedName>
</protein>
<dbReference type="EMBL" id="CAMXCT010003861">
    <property type="protein sequence ID" value="CAI4006600.1"/>
    <property type="molecule type" value="Genomic_DNA"/>
</dbReference>
<dbReference type="Proteomes" id="UP001152797">
    <property type="component" value="Unassembled WGS sequence"/>
</dbReference>
<comment type="caution">
    <text evidence="2">The sequence shown here is derived from an EMBL/GenBank/DDBJ whole genome shotgun (WGS) entry which is preliminary data.</text>
</comment>
<reference evidence="2" key="1">
    <citation type="submission" date="2022-10" db="EMBL/GenBank/DDBJ databases">
        <authorList>
            <person name="Chen Y."/>
            <person name="Dougan E. K."/>
            <person name="Chan C."/>
            <person name="Rhodes N."/>
            <person name="Thang M."/>
        </authorList>
    </citation>
    <scope>NUCLEOTIDE SEQUENCE</scope>
</reference>
<dbReference type="AlphaFoldDB" id="A0A9P1DBW3"/>
<keyword evidence="4" id="KW-1185">Reference proteome</keyword>